<gene>
    <name evidence="2" type="ORF">LFW2832_00355</name>
</gene>
<proteinExistence type="predicted"/>
<dbReference type="Proteomes" id="UP000789941">
    <property type="component" value="Unassembled WGS sequence"/>
</dbReference>
<keyword evidence="1" id="KW-1133">Transmembrane helix</keyword>
<protein>
    <recommendedName>
        <fullName evidence="4">Glycosyl transferases group 1</fullName>
    </recommendedName>
</protein>
<sequence>MKKTILVTMIHDTSTFSGPVNKYYATIDSLDNFDVDISATAVNLDPTRLKNPKRIKTTTIKKRFLISDFLLMWEILRNRSSYVYMPLAFSSTFLLLVLAAKAVGSKVILHMGDPLYLTIKNMQTEVKQRVKLGVLVWLVTGLSKYIEWILLDCSDYIFVVSPSMEEDYRKITNNKKFIKTVFNYVPVRPEGKLDQRFEEIRKKFKYIFIYFGQIQSQIRSYEKLIDIFSMIKRSDQCLVFLGPDKTRGNFQKLVAHNRASDRIFHFEPMPKNRALLHLEKTDYHIIGPSPAYAIPNKFFDAYQVKLPMLIPDNLEDVKNIFDGLVITYKSEKDLIQKIEDIENCKITIPQKKIETYAETMERFFSETLGFEKR</sequence>
<dbReference type="EMBL" id="CABMJJ010000007">
    <property type="protein sequence ID" value="VVC03411.1"/>
    <property type="molecule type" value="Genomic_DNA"/>
</dbReference>
<evidence type="ECO:0000313" key="3">
    <source>
        <dbReference type="Proteomes" id="UP000789941"/>
    </source>
</evidence>
<accession>A0A5E4LPF6</accession>
<evidence type="ECO:0008006" key="4">
    <source>
        <dbReference type="Google" id="ProtNLM"/>
    </source>
</evidence>
<name>A0A5E4LPF6_9ARCH</name>
<dbReference type="AlphaFoldDB" id="A0A5E4LPF6"/>
<evidence type="ECO:0000256" key="1">
    <source>
        <dbReference type="SAM" id="Phobius"/>
    </source>
</evidence>
<keyword evidence="1" id="KW-0812">Transmembrane</keyword>
<comment type="caution">
    <text evidence="2">The sequence shown here is derived from an EMBL/GenBank/DDBJ whole genome shotgun (WGS) entry which is preliminary data.</text>
</comment>
<dbReference type="SUPFAM" id="SSF53756">
    <property type="entry name" value="UDP-Glycosyltransferase/glycogen phosphorylase"/>
    <property type="match status" value="1"/>
</dbReference>
<keyword evidence="1" id="KW-0472">Membrane</keyword>
<evidence type="ECO:0000313" key="2">
    <source>
        <dbReference type="EMBL" id="VVC03411.1"/>
    </source>
</evidence>
<feature type="transmembrane region" description="Helical" evidence="1">
    <location>
        <begin position="82"/>
        <end position="109"/>
    </location>
</feature>
<reference evidence="2 3" key="1">
    <citation type="submission" date="2019-08" db="EMBL/GenBank/DDBJ databases">
        <authorList>
            <person name="Vazquez-Campos X."/>
        </authorList>
    </citation>
    <scope>NUCLEOTIDE SEQUENCE [LARGE SCALE GENOMIC DNA]</scope>
    <source>
        <strain evidence="2">LFW-283_2</strain>
    </source>
</reference>
<dbReference type="Gene3D" id="3.40.50.2000">
    <property type="entry name" value="Glycogen Phosphorylase B"/>
    <property type="match status" value="2"/>
</dbReference>
<organism evidence="2 3">
    <name type="scientific">Candidatus Bilamarchaeum dharawalense</name>
    <dbReference type="NCBI Taxonomy" id="2885759"/>
    <lineage>
        <taxon>Archaea</taxon>
        <taxon>Candidatus Micrarchaeota</taxon>
        <taxon>Candidatus Micrarchaeia</taxon>
        <taxon>Candidatus Anstonellales</taxon>
        <taxon>Candidatus Bilamarchaeaceae</taxon>
        <taxon>Candidatus Bilamarchaeum</taxon>
    </lineage>
</organism>